<reference evidence="3 4" key="1">
    <citation type="submission" date="2019-02" db="EMBL/GenBank/DDBJ databases">
        <title>Genomic Encyclopedia of Type Strains, Phase IV (KMG-IV): sequencing the most valuable type-strain genomes for metagenomic binning, comparative biology and taxonomic classification.</title>
        <authorList>
            <person name="Goeker M."/>
        </authorList>
    </citation>
    <scope>NUCLEOTIDE SEQUENCE [LARGE SCALE GENOMIC DNA]</scope>
    <source>
        <strain evidence="3 4">DSM 21223</strain>
    </source>
</reference>
<proteinExistence type="predicted"/>
<sequence length="424" mass="45033">MAAPAFRPRLAVLSLALLLALPAVRAEEGGSIFTPPPDPNQPSLLELLQRVFTPSEDGGLDAANPWTTPRGVVIQPRPVQKVTPEEEEAVAAPPPALPEAAAGEETVAQPLGEPDFREQPLAPLPAPAASAPSAVPTAPAAAPEDTAKAAAEAAAPATPAAPVAAAPVAAAPAVPRFRPERQGYAFGHPRILAQQTLFGLSHGISLLARACSLLPEEGELAREAYGAWEARNRVRIEQAEYELARYYFTPPAEEVRRLDLIQALQLKSDLGLSTDGPELKAACATLPEALAKPRYDLEAQWLLKGDVERLRRATETRELVSQCRQQTAPEAVERLDAALAAWEQANAASEAEARQRLVADMASLPDPKQPDQPADGEALMKTWQDELRRGVGRRLAYGAAEACPGLADALPGKAHALNHAFDAE</sequence>
<keyword evidence="2" id="KW-0732">Signal</keyword>
<name>A0ABY0IM22_9RHOO</name>
<evidence type="ECO:0000256" key="1">
    <source>
        <dbReference type="SAM" id="MobiDB-lite"/>
    </source>
</evidence>
<keyword evidence="4" id="KW-1185">Reference proteome</keyword>
<accession>A0ABY0IM22</accession>
<dbReference type="EMBL" id="SHKM01000002">
    <property type="protein sequence ID" value="RZT76244.1"/>
    <property type="molecule type" value="Genomic_DNA"/>
</dbReference>
<feature type="chain" id="PRO_5047546720" evidence="2">
    <location>
        <begin position="26"/>
        <end position="424"/>
    </location>
</feature>
<evidence type="ECO:0000313" key="4">
    <source>
        <dbReference type="Proteomes" id="UP000292136"/>
    </source>
</evidence>
<gene>
    <name evidence="3" type="ORF">EV678_2118</name>
</gene>
<feature type="region of interest" description="Disordered" evidence="1">
    <location>
        <begin position="114"/>
        <end position="154"/>
    </location>
</feature>
<organism evidence="3 4">
    <name type="scientific">Azospira oryzae</name>
    <dbReference type="NCBI Taxonomy" id="146939"/>
    <lineage>
        <taxon>Bacteria</taxon>
        <taxon>Pseudomonadati</taxon>
        <taxon>Pseudomonadota</taxon>
        <taxon>Betaproteobacteria</taxon>
        <taxon>Rhodocyclales</taxon>
        <taxon>Rhodocyclaceae</taxon>
        <taxon>Azospira</taxon>
    </lineage>
</organism>
<feature type="signal peptide" evidence="2">
    <location>
        <begin position="1"/>
        <end position="25"/>
    </location>
</feature>
<evidence type="ECO:0000313" key="3">
    <source>
        <dbReference type="EMBL" id="RZT76244.1"/>
    </source>
</evidence>
<feature type="compositionally biased region" description="Low complexity" evidence="1">
    <location>
        <begin position="127"/>
        <end position="154"/>
    </location>
</feature>
<protein>
    <submittedName>
        <fullName evidence="3">Uncharacterized protein</fullName>
    </submittedName>
</protein>
<comment type="caution">
    <text evidence="3">The sequence shown here is derived from an EMBL/GenBank/DDBJ whole genome shotgun (WGS) entry which is preliminary data.</text>
</comment>
<dbReference type="RefSeq" id="WP_130459503.1">
    <property type="nucleotide sequence ID" value="NZ_SHKM01000002.1"/>
</dbReference>
<dbReference type="Proteomes" id="UP000292136">
    <property type="component" value="Unassembled WGS sequence"/>
</dbReference>
<evidence type="ECO:0000256" key="2">
    <source>
        <dbReference type="SAM" id="SignalP"/>
    </source>
</evidence>